<evidence type="ECO:0000256" key="2">
    <source>
        <dbReference type="ARBA" id="ARBA00006177"/>
    </source>
</evidence>
<dbReference type="AlphaFoldDB" id="A0A1A9USZ8"/>
<dbReference type="PANTHER" id="PTHR46600">
    <property type="entry name" value="THAP DOMAIN-CONTAINING"/>
    <property type="match status" value="1"/>
</dbReference>
<feature type="coiled-coil region" evidence="13">
    <location>
        <begin position="249"/>
        <end position="276"/>
    </location>
</feature>
<evidence type="ECO:0000256" key="3">
    <source>
        <dbReference type="ARBA" id="ARBA00022723"/>
    </source>
</evidence>
<protein>
    <recommendedName>
        <fullName evidence="14">THAP-type domain-containing protein</fullName>
    </recommendedName>
</protein>
<keyword evidence="10" id="KW-0539">Nucleus</keyword>
<keyword evidence="6" id="KW-0805">Transcription regulation</keyword>
<reference evidence="15" key="1">
    <citation type="submission" date="2020-05" db="UniProtKB">
        <authorList>
            <consortium name="EnsemblMetazoa"/>
        </authorList>
    </citation>
    <scope>IDENTIFICATION</scope>
    <source>
        <strain evidence="15">TTRI</strain>
    </source>
</reference>
<feature type="domain" description="THAP-type" evidence="14">
    <location>
        <begin position="93"/>
        <end position="163"/>
    </location>
</feature>
<dbReference type="EnsemblMetazoa" id="GAUT014314-RA">
    <property type="protein sequence ID" value="GAUT014314-PA"/>
    <property type="gene ID" value="GAUT014314"/>
</dbReference>
<keyword evidence="16" id="KW-1185">Reference proteome</keyword>
<dbReference type="Pfam" id="PF05485">
    <property type="entry name" value="THAP"/>
    <property type="match status" value="2"/>
</dbReference>
<evidence type="ECO:0000256" key="7">
    <source>
        <dbReference type="ARBA" id="ARBA00023054"/>
    </source>
</evidence>
<keyword evidence="3" id="KW-0479">Metal-binding</keyword>
<dbReference type="SMART" id="SM00980">
    <property type="entry name" value="THAP"/>
    <property type="match status" value="2"/>
</dbReference>
<dbReference type="InterPro" id="IPR021896">
    <property type="entry name" value="THAP9-like_HTH"/>
</dbReference>
<keyword evidence="9" id="KW-0804">Transcription</keyword>
<dbReference type="PROSITE" id="PS50950">
    <property type="entry name" value="ZF_THAP"/>
    <property type="match status" value="2"/>
</dbReference>
<sequence>MTNCVVSGCCGKTSADDSIRLYKFPQDKLTRIKWLENIGLQPGDLKSMSKVCSRHFESGYLGYRRLKPRVIPTLCLGNEHRALHRNTVPFQWKRRNCCIKNCNSGYERRFFKVPPKGEERRTWLSLCKLDNSTKKYLYICANHFNENAIGKRKLLKGAVPSRNLSLNDNVIVKTEKVSADTIGEDTETNENESVANSCLSERFIKNNLTRSCAVYKKEDLEDYASEIEVCPHGCHRNFLQKEKKLLAEIIRQNEEIVQLKDIISVLKQRFQNLENSSFIANANTSEEAIAFSKMICGGRKKKFGEDEKILAQNIFSISSKCYNFMRSTLKFNLPHKSSVDNWCSELPMSADSNEIIFEQVFIPKDLDYDQSNNNLDNFVLNRNKENEMGSL</sequence>
<evidence type="ECO:0000259" key="14">
    <source>
        <dbReference type="PROSITE" id="PS50950"/>
    </source>
</evidence>
<feature type="domain" description="THAP-type" evidence="14">
    <location>
        <begin position="1"/>
        <end position="75"/>
    </location>
</feature>
<name>A0A1A9USZ8_GLOAU</name>
<evidence type="ECO:0000256" key="9">
    <source>
        <dbReference type="ARBA" id="ARBA00023163"/>
    </source>
</evidence>
<dbReference type="GO" id="GO:0005654">
    <property type="term" value="C:nucleoplasm"/>
    <property type="evidence" value="ECO:0007669"/>
    <property type="project" value="UniProtKB-SubCell"/>
</dbReference>
<keyword evidence="11" id="KW-0131">Cell cycle</keyword>
<dbReference type="GO" id="GO:0008270">
    <property type="term" value="F:zinc ion binding"/>
    <property type="evidence" value="ECO:0007669"/>
    <property type="project" value="UniProtKB-KW"/>
</dbReference>
<evidence type="ECO:0000256" key="13">
    <source>
        <dbReference type="SAM" id="Coils"/>
    </source>
</evidence>
<dbReference type="InterPro" id="IPR026516">
    <property type="entry name" value="THAP1/10"/>
</dbReference>
<evidence type="ECO:0000256" key="12">
    <source>
        <dbReference type="PROSITE-ProRule" id="PRU00309"/>
    </source>
</evidence>
<organism evidence="15 16">
    <name type="scientific">Glossina austeni</name>
    <name type="common">Savannah tsetse fly</name>
    <dbReference type="NCBI Taxonomy" id="7395"/>
    <lineage>
        <taxon>Eukaryota</taxon>
        <taxon>Metazoa</taxon>
        <taxon>Ecdysozoa</taxon>
        <taxon>Arthropoda</taxon>
        <taxon>Hexapoda</taxon>
        <taxon>Insecta</taxon>
        <taxon>Pterygota</taxon>
        <taxon>Neoptera</taxon>
        <taxon>Endopterygota</taxon>
        <taxon>Diptera</taxon>
        <taxon>Brachycera</taxon>
        <taxon>Muscomorpha</taxon>
        <taxon>Hippoboscoidea</taxon>
        <taxon>Glossinidae</taxon>
        <taxon>Glossina</taxon>
    </lineage>
</organism>
<dbReference type="PANTHER" id="PTHR46600:SF1">
    <property type="entry name" value="THAP DOMAIN-CONTAINING PROTEIN 1"/>
    <property type="match status" value="1"/>
</dbReference>
<keyword evidence="7 13" id="KW-0175">Coiled coil</keyword>
<keyword evidence="8 12" id="KW-0238">DNA-binding</keyword>
<dbReference type="SMART" id="SM00692">
    <property type="entry name" value="DM3"/>
    <property type="match status" value="2"/>
</dbReference>
<dbReference type="Gene3D" id="6.20.210.20">
    <property type="entry name" value="THAP domain"/>
    <property type="match status" value="2"/>
</dbReference>
<evidence type="ECO:0000256" key="10">
    <source>
        <dbReference type="ARBA" id="ARBA00023242"/>
    </source>
</evidence>
<dbReference type="Pfam" id="PF12017">
    <property type="entry name" value="Tnp_P_element"/>
    <property type="match status" value="1"/>
</dbReference>
<dbReference type="InterPro" id="IPR038441">
    <property type="entry name" value="THAP_Znf_sf"/>
</dbReference>
<evidence type="ECO:0000256" key="4">
    <source>
        <dbReference type="ARBA" id="ARBA00022771"/>
    </source>
</evidence>
<evidence type="ECO:0000256" key="1">
    <source>
        <dbReference type="ARBA" id="ARBA00004642"/>
    </source>
</evidence>
<dbReference type="SUPFAM" id="SSF57716">
    <property type="entry name" value="Glucocorticoid receptor-like (DNA-binding domain)"/>
    <property type="match status" value="2"/>
</dbReference>
<evidence type="ECO:0000256" key="5">
    <source>
        <dbReference type="ARBA" id="ARBA00022833"/>
    </source>
</evidence>
<proteinExistence type="inferred from homology"/>
<evidence type="ECO:0000313" key="16">
    <source>
        <dbReference type="Proteomes" id="UP000078200"/>
    </source>
</evidence>
<comment type="similarity">
    <text evidence="2">Belongs to the THAP1 family.</text>
</comment>
<accession>A0A1A9USZ8</accession>
<keyword evidence="4 12" id="KW-0863">Zinc-finger</keyword>
<dbReference type="STRING" id="7395.A0A1A9USZ8"/>
<dbReference type="GO" id="GO:0043565">
    <property type="term" value="F:sequence-specific DNA binding"/>
    <property type="evidence" value="ECO:0007669"/>
    <property type="project" value="InterPro"/>
</dbReference>
<evidence type="ECO:0000256" key="6">
    <source>
        <dbReference type="ARBA" id="ARBA00023015"/>
    </source>
</evidence>
<dbReference type="InterPro" id="IPR006612">
    <property type="entry name" value="THAP_Znf"/>
</dbReference>
<dbReference type="VEuPathDB" id="VectorBase:GAUT014314"/>
<comment type="subcellular location">
    <subcellularLocation>
        <location evidence="1">Nucleus</location>
        <location evidence="1">Nucleoplasm</location>
    </subcellularLocation>
</comment>
<keyword evidence="5" id="KW-0862">Zinc</keyword>
<evidence type="ECO:0000313" key="15">
    <source>
        <dbReference type="EnsemblMetazoa" id="GAUT014314-PA"/>
    </source>
</evidence>
<evidence type="ECO:0000256" key="11">
    <source>
        <dbReference type="ARBA" id="ARBA00023306"/>
    </source>
</evidence>
<evidence type="ECO:0000256" key="8">
    <source>
        <dbReference type="ARBA" id="ARBA00023125"/>
    </source>
</evidence>
<dbReference type="Proteomes" id="UP000078200">
    <property type="component" value="Unassembled WGS sequence"/>
</dbReference>